<comment type="caution">
    <text evidence="1">The sequence shown here is derived from an EMBL/GenBank/DDBJ whole genome shotgun (WGS) entry which is preliminary data.</text>
</comment>
<evidence type="ECO:0000313" key="1">
    <source>
        <dbReference type="EMBL" id="KAJ3473785.1"/>
    </source>
</evidence>
<reference evidence="1" key="1">
    <citation type="submission" date="2022-07" db="EMBL/GenBank/DDBJ databases">
        <title>Genome Sequence of Lecanicillium saksenae.</title>
        <authorList>
            <person name="Buettner E."/>
        </authorList>
    </citation>
    <scope>NUCLEOTIDE SEQUENCE</scope>
    <source>
        <strain evidence="1">VT-O1</strain>
    </source>
</reference>
<protein>
    <submittedName>
        <fullName evidence="1">Uncharacterized protein</fullName>
    </submittedName>
</protein>
<evidence type="ECO:0000313" key="2">
    <source>
        <dbReference type="Proteomes" id="UP001148737"/>
    </source>
</evidence>
<sequence>MTWLKKPQLGPTMTTKLPTNRPLLTLRSPVFRSLILAFSTLLLFATLAHHGKVSVPHQFRKSSAFRPPTATVHQQRPLQEHHQTSLIPDPDSNETLHFSMNCGASADHLSEIKSRYNLDDRFQYMKRYVRFTRTKGLERKSMTKLDQNLLPHEFQFKAVDVRHNKAMEDECMAPLEVPVPKSGLPRTVNASDFIFGVSTTYNRFMSTETSPINEWTFWLTDGNGQSNGGKLVLMLLDATDEQLQEVANILGDVNIDADIYHSDSRLEMAVRYLTLVPTLYTHPEARHKKWLVTCDDDTFFPSMHGLINKMSSMNHRREMYVGTLSEDVGAIERHGSQAFGGGGVFLSLPLAKRITELYSSCTSNQKIKESDSGWA</sequence>
<organism evidence="1 2">
    <name type="scientific">Lecanicillium saksenae</name>
    <dbReference type="NCBI Taxonomy" id="468837"/>
    <lineage>
        <taxon>Eukaryota</taxon>
        <taxon>Fungi</taxon>
        <taxon>Dikarya</taxon>
        <taxon>Ascomycota</taxon>
        <taxon>Pezizomycotina</taxon>
        <taxon>Sordariomycetes</taxon>
        <taxon>Hypocreomycetidae</taxon>
        <taxon>Hypocreales</taxon>
        <taxon>Cordycipitaceae</taxon>
        <taxon>Lecanicillium</taxon>
    </lineage>
</organism>
<proteinExistence type="predicted"/>
<gene>
    <name evidence="1" type="ORF">NLG97_g10134</name>
</gene>
<dbReference type="Proteomes" id="UP001148737">
    <property type="component" value="Unassembled WGS sequence"/>
</dbReference>
<accession>A0ACC1QE83</accession>
<name>A0ACC1QE83_9HYPO</name>
<dbReference type="EMBL" id="JANAKD010002374">
    <property type="protein sequence ID" value="KAJ3473785.1"/>
    <property type="molecule type" value="Genomic_DNA"/>
</dbReference>
<keyword evidence="2" id="KW-1185">Reference proteome</keyword>